<dbReference type="SUPFAM" id="SSF82185">
    <property type="entry name" value="Histone H3 K4-specific methyltransferase SET7/9 N-terminal domain"/>
    <property type="match status" value="1"/>
</dbReference>
<name>A0A934WWH9_9BACT</name>
<evidence type="ECO:0000313" key="2">
    <source>
        <dbReference type="EMBL" id="MBK6264374.1"/>
    </source>
</evidence>
<dbReference type="InterPro" id="IPR021787">
    <property type="entry name" value="DUF3352"/>
</dbReference>
<dbReference type="Proteomes" id="UP000611723">
    <property type="component" value="Unassembled WGS sequence"/>
</dbReference>
<accession>A0A934WWH9</accession>
<protein>
    <submittedName>
        <fullName evidence="2">DUF3352 domain-containing protein</fullName>
    </submittedName>
</protein>
<keyword evidence="1" id="KW-0812">Transmembrane</keyword>
<evidence type="ECO:0000313" key="3">
    <source>
        <dbReference type="Proteomes" id="UP000611723"/>
    </source>
</evidence>
<dbReference type="EMBL" id="JAEQBW010000001">
    <property type="protein sequence ID" value="MBK6264374.1"/>
    <property type="molecule type" value="Genomic_DNA"/>
</dbReference>
<dbReference type="RefSeq" id="WP_201430037.1">
    <property type="nucleotide sequence ID" value="NZ_JAEQBW010000001.1"/>
</dbReference>
<dbReference type="AlphaFoldDB" id="A0A934WWH9"/>
<reference evidence="2" key="1">
    <citation type="submission" date="2021-01" db="EMBL/GenBank/DDBJ databases">
        <title>Marivirga aurantiaca sp. nov., isolated from intertidal surface sediments.</title>
        <authorList>
            <person name="Zhang M."/>
        </authorList>
    </citation>
    <scope>NUCLEOTIDE SEQUENCE</scope>
    <source>
        <strain evidence="2">S37H4</strain>
    </source>
</reference>
<sequence>MKKIIIGISILFIILISAYLYFFHFKTIKKNNPLMAVPAEASLIIQMDNPFEQWHDITNNKIWQYLKTNPYFLEMGHSIDSMNAEMKANETLWELVMGRPMVISVHQTRPNDYDFLYTIDLQRATQFDFIKNYIGELSEDIHKVFNRTYHGQEVLEFAFEDDPTTYYLSIHENLLTVSSTHTLIEQSIDQMGEPVLIRDLDFIDVSKQLDGNGIKMYVNYAPFSKFMQQWMEPGEEENPTMLDALKYSSLTMDVTDEYISISGYSTIRREQANLLTALINSGEGDVSVGTIVPDNVSYFMSLGFKEALHFYNEMEKVLAEAEDGESYLESKQKIEKFLKISIKDDFLSWIDNEIALIQLNSNSDKNKVELAVALKHQGADEAREHLDFIKQQIRKKTPVKFKGISYKGHEIHYLSIKGFFKMLFGKAFADIDKPYYTIMEDYVVFSNSPKTLGKIITAVVEKSTLDHSQEYANFMEKFNYESNLFIYLSSEELLSDAKRLLDKESWEALTPHQTYFKSFPMMGLQFTTKGKLIRHQLQTNYLNHKQISDWRALVEQSNFKEVQELDSAETSDEDIISIEDILPEDLNSKSFTEEYSNGQLKFEVSLKDGLKHGRYYQYDSAGNLLVKGRYKEDQKKGTWRYYDKTGELLRKERF</sequence>
<keyword evidence="3" id="KW-1185">Reference proteome</keyword>
<organism evidence="2 3">
    <name type="scientific">Marivirga aurantiaca</name>
    <dbReference type="NCBI Taxonomy" id="2802615"/>
    <lineage>
        <taxon>Bacteria</taxon>
        <taxon>Pseudomonadati</taxon>
        <taxon>Bacteroidota</taxon>
        <taxon>Cytophagia</taxon>
        <taxon>Cytophagales</taxon>
        <taxon>Marivirgaceae</taxon>
        <taxon>Marivirga</taxon>
    </lineage>
</organism>
<keyword evidence="1" id="KW-0472">Membrane</keyword>
<feature type="transmembrane region" description="Helical" evidence="1">
    <location>
        <begin position="5"/>
        <end position="23"/>
    </location>
</feature>
<keyword evidence="1" id="KW-1133">Transmembrane helix</keyword>
<comment type="caution">
    <text evidence="2">The sequence shown here is derived from an EMBL/GenBank/DDBJ whole genome shotgun (WGS) entry which is preliminary data.</text>
</comment>
<evidence type="ECO:0000256" key="1">
    <source>
        <dbReference type="SAM" id="Phobius"/>
    </source>
</evidence>
<proteinExistence type="predicted"/>
<gene>
    <name evidence="2" type="ORF">JKA74_04945</name>
</gene>
<dbReference type="Pfam" id="PF11832">
    <property type="entry name" value="DUF3352"/>
    <property type="match status" value="1"/>
</dbReference>
<dbReference type="Gene3D" id="3.90.930.1">
    <property type="match status" value="1"/>
</dbReference>